<feature type="transmembrane region" description="Helical" evidence="1">
    <location>
        <begin position="124"/>
        <end position="145"/>
    </location>
</feature>
<keyword evidence="3" id="KW-1185">Reference proteome</keyword>
<keyword evidence="1" id="KW-1133">Transmembrane helix</keyword>
<organism evidence="2 3">
    <name type="scientific">Litoreibacter albidus</name>
    <dbReference type="NCBI Taxonomy" id="670155"/>
    <lineage>
        <taxon>Bacteria</taxon>
        <taxon>Pseudomonadati</taxon>
        <taxon>Pseudomonadota</taxon>
        <taxon>Alphaproteobacteria</taxon>
        <taxon>Rhodobacterales</taxon>
        <taxon>Roseobacteraceae</taxon>
        <taxon>Litoreibacter</taxon>
    </lineage>
</organism>
<evidence type="ECO:0000313" key="3">
    <source>
        <dbReference type="Proteomes" id="UP000199441"/>
    </source>
</evidence>
<accession>A0A1H2SSJ5</accession>
<gene>
    <name evidence="2" type="ORF">SAMN04488001_0924</name>
</gene>
<dbReference type="AlphaFoldDB" id="A0A1H2SSJ5"/>
<evidence type="ECO:0000313" key="2">
    <source>
        <dbReference type="EMBL" id="SDW34633.1"/>
    </source>
</evidence>
<dbReference type="EMBL" id="FNOI01000001">
    <property type="protein sequence ID" value="SDW34633.1"/>
    <property type="molecule type" value="Genomic_DNA"/>
</dbReference>
<keyword evidence="1" id="KW-0472">Membrane</keyword>
<name>A0A1H2SSJ5_9RHOB</name>
<feature type="transmembrane region" description="Helical" evidence="1">
    <location>
        <begin position="12"/>
        <end position="31"/>
    </location>
</feature>
<proteinExistence type="predicted"/>
<reference evidence="3" key="1">
    <citation type="submission" date="2016-10" db="EMBL/GenBank/DDBJ databases">
        <authorList>
            <person name="Varghese N."/>
            <person name="Submissions S."/>
        </authorList>
    </citation>
    <scope>NUCLEOTIDE SEQUENCE [LARGE SCALE GENOMIC DNA]</scope>
    <source>
        <strain evidence="3">DSM 26922</strain>
    </source>
</reference>
<sequence>MPKHSKSSPMPWGLIGVLFLIGVAFLFFGNIDRLIWAATRDGIHVPGRVVEMHSRRTQPTDTYLTFLPRVEFTDPGGQERVMSVKRGSVHYDFRKGDRVTVLWRPKTQSIAIDIPFQRHWGTSIIMWVFMLIGGAGLLASLWFTIGRWRARRPSRSS</sequence>
<evidence type="ECO:0000256" key="1">
    <source>
        <dbReference type="SAM" id="Phobius"/>
    </source>
</evidence>
<dbReference type="RefSeq" id="WP_170833380.1">
    <property type="nucleotide sequence ID" value="NZ_FNOI01000001.1"/>
</dbReference>
<dbReference type="Proteomes" id="UP000199441">
    <property type="component" value="Unassembled WGS sequence"/>
</dbReference>
<protein>
    <recommendedName>
        <fullName evidence="4">DUF3592 domain-containing protein</fullName>
    </recommendedName>
</protein>
<dbReference type="STRING" id="670155.SAMN04488001_0924"/>
<keyword evidence="1" id="KW-0812">Transmembrane</keyword>
<evidence type="ECO:0008006" key="4">
    <source>
        <dbReference type="Google" id="ProtNLM"/>
    </source>
</evidence>